<accession>A0A656QGU4</accession>
<evidence type="ECO:0000313" key="4">
    <source>
        <dbReference type="Proteomes" id="UP000027451"/>
    </source>
</evidence>
<sequence>MDFIDTPVQSRDKTILELREFSRKLVRELGFMRNTLADSGLAPSAVHAIIEIGATPGIQARDIAQILRLDKSNASRQIARLEAAGLVTRQTSSEDARSSELYLTANGQKLRRKIDKFATDQVSDALRRMVPEDQQTLVRSLALYADALAHGHEHKIYHRTHAAHTESARIVEGYRPGCIGDVASLHARFYAHHAGFGVFFERRVATELAAFAESLPVEGRALWLVMEGERTLGSLAIDGDLTTRVAHLRWFIVDDSLRGSGIGRQLMARAMSFVDAHYDETYLWTFKSLDAARHLYESFGFTLSDEAEGTQWGTSVIEQRFTRHAAR</sequence>
<dbReference type="Gene3D" id="3.40.630.30">
    <property type="match status" value="1"/>
</dbReference>
<dbReference type="GO" id="GO:0006950">
    <property type="term" value="P:response to stress"/>
    <property type="evidence" value="ECO:0007669"/>
    <property type="project" value="TreeGrafter"/>
</dbReference>
<dbReference type="Pfam" id="PF13673">
    <property type="entry name" value="Acetyltransf_10"/>
    <property type="match status" value="1"/>
</dbReference>
<dbReference type="InterPro" id="IPR011991">
    <property type="entry name" value="ArsR-like_HTH"/>
</dbReference>
<dbReference type="CDD" id="cd00090">
    <property type="entry name" value="HTH_ARSR"/>
    <property type="match status" value="1"/>
</dbReference>
<dbReference type="InterPro" id="IPR000182">
    <property type="entry name" value="GNAT_dom"/>
</dbReference>
<feature type="domain" description="HTH marR-type" evidence="1">
    <location>
        <begin position="11"/>
        <end position="146"/>
    </location>
</feature>
<dbReference type="InterPro" id="IPR036390">
    <property type="entry name" value="WH_DNA-bd_sf"/>
</dbReference>
<evidence type="ECO:0000259" key="2">
    <source>
        <dbReference type="PROSITE" id="PS51186"/>
    </source>
</evidence>
<dbReference type="InterPro" id="IPR036388">
    <property type="entry name" value="WH-like_DNA-bd_sf"/>
</dbReference>
<keyword evidence="4" id="KW-1185">Reference proteome</keyword>
<dbReference type="Proteomes" id="UP000027451">
    <property type="component" value="Unassembled WGS sequence"/>
</dbReference>
<feature type="domain" description="N-acetyltransferase" evidence="2">
    <location>
        <begin position="169"/>
        <end position="323"/>
    </location>
</feature>
<dbReference type="Pfam" id="PF12802">
    <property type="entry name" value="MarR_2"/>
    <property type="match status" value="1"/>
</dbReference>
<dbReference type="EMBL" id="JFHD01000013">
    <property type="protein sequence ID" value="KDR29458.1"/>
    <property type="molecule type" value="Genomic_DNA"/>
</dbReference>
<dbReference type="GO" id="GO:0016747">
    <property type="term" value="F:acyltransferase activity, transferring groups other than amino-acyl groups"/>
    <property type="evidence" value="ECO:0007669"/>
    <property type="project" value="InterPro"/>
</dbReference>
<dbReference type="OrthoDB" id="273614at2"/>
<dbReference type="InterPro" id="IPR039422">
    <property type="entry name" value="MarR/SlyA-like"/>
</dbReference>
<evidence type="ECO:0000313" key="3">
    <source>
        <dbReference type="EMBL" id="KDR29458.1"/>
    </source>
</evidence>
<dbReference type="PROSITE" id="PS50995">
    <property type="entry name" value="HTH_MARR_2"/>
    <property type="match status" value="1"/>
</dbReference>
<dbReference type="CDD" id="cd04301">
    <property type="entry name" value="NAT_SF"/>
    <property type="match status" value="1"/>
</dbReference>
<dbReference type="SUPFAM" id="SSF46785">
    <property type="entry name" value="Winged helix' DNA-binding domain"/>
    <property type="match status" value="1"/>
</dbReference>
<dbReference type="SMART" id="SM00347">
    <property type="entry name" value="HTH_MARR"/>
    <property type="match status" value="1"/>
</dbReference>
<dbReference type="SUPFAM" id="SSF55729">
    <property type="entry name" value="Acyl-CoA N-acyltransferases (Nat)"/>
    <property type="match status" value="1"/>
</dbReference>
<dbReference type="InterPro" id="IPR016181">
    <property type="entry name" value="Acyl_CoA_acyltransferase"/>
</dbReference>
<organism evidence="3 4">
    <name type="scientific">Caballeronia zhejiangensis</name>
    <dbReference type="NCBI Taxonomy" id="871203"/>
    <lineage>
        <taxon>Bacteria</taxon>
        <taxon>Pseudomonadati</taxon>
        <taxon>Pseudomonadota</taxon>
        <taxon>Betaproteobacteria</taxon>
        <taxon>Burkholderiales</taxon>
        <taxon>Burkholderiaceae</taxon>
        <taxon>Caballeronia</taxon>
    </lineage>
</organism>
<dbReference type="PRINTS" id="PR00598">
    <property type="entry name" value="HTHMARR"/>
</dbReference>
<proteinExistence type="predicted"/>
<reference evidence="3 4" key="1">
    <citation type="submission" date="2014-03" db="EMBL/GenBank/DDBJ databases">
        <title>Draft Genome Sequences of Four Burkholderia Strains.</title>
        <authorList>
            <person name="Liu X.Y."/>
            <person name="Li C.X."/>
            <person name="Xu J.H."/>
        </authorList>
    </citation>
    <scope>NUCLEOTIDE SEQUENCE [LARGE SCALE GENOMIC DNA]</scope>
    <source>
        <strain evidence="3 4">OP-1</strain>
    </source>
</reference>
<dbReference type="PROSITE" id="PS51186">
    <property type="entry name" value="GNAT"/>
    <property type="match status" value="1"/>
</dbReference>
<dbReference type="Gene3D" id="1.10.10.10">
    <property type="entry name" value="Winged helix-like DNA-binding domain superfamily/Winged helix DNA-binding domain"/>
    <property type="match status" value="1"/>
</dbReference>
<protein>
    <submittedName>
        <fullName evidence="3">MarR family transcriptional regulator</fullName>
    </submittedName>
</protein>
<name>A0A656QGU4_9BURK</name>
<dbReference type="RefSeq" id="WP_008354224.1">
    <property type="nucleotide sequence ID" value="NZ_CP084284.1"/>
</dbReference>
<dbReference type="PANTHER" id="PTHR33164:SF43">
    <property type="entry name" value="HTH-TYPE TRANSCRIPTIONAL REPRESSOR YETL"/>
    <property type="match status" value="1"/>
</dbReference>
<comment type="caution">
    <text evidence="3">The sequence shown here is derived from an EMBL/GenBank/DDBJ whole genome shotgun (WGS) entry which is preliminary data.</text>
</comment>
<dbReference type="AlphaFoldDB" id="A0A656QGU4"/>
<gene>
    <name evidence="3" type="ORF">BG60_07140</name>
</gene>
<dbReference type="InterPro" id="IPR000835">
    <property type="entry name" value="HTH_MarR-typ"/>
</dbReference>
<dbReference type="GO" id="GO:0003700">
    <property type="term" value="F:DNA-binding transcription factor activity"/>
    <property type="evidence" value="ECO:0007669"/>
    <property type="project" value="InterPro"/>
</dbReference>
<evidence type="ECO:0000259" key="1">
    <source>
        <dbReference type="PROSITE" id="PS50995"/>
    </source>
</evidence>
<dbReference type="PANTHER" id="PTHR33164">
    <property type="entry name" value="TRANSCRIPTIONAL REGULATOR, MARR FAMILY"/>
    <property type="match status" value="1"/>
</dbReference>